<dbReference type="RefSeq" id="WP_220696514.1">
    <property type="nucleotide sequence ID" value="NZ_CP080997.1"/>
</dbReference>
<dbReference type="AlphaFoldDB" id="A0A9X7WK39"/>
<evidence type="ECO:0000256" key="2">
    <source>
        <dbReference type="ARBA" id="ARBA00023140"/>
    </source>
</evidence>
<dbReference type="CDD" id="cd06558">
    <property type="entry name" value="crotonase-like"/>
    <property type="match status" value="1"/>
</dbReference>
<evidence type="ECO:0000313" key="4">
    <source>
        <dbReference type="EMBL" id="QZA09735.1"/>
    </source>
</evidence>
<comment type="subcellular location">
    <subcellularLocation>
        <location evidence="1">Peroxisome</location>
    </subcellularLocation>
</comment>
<dbReference type="KEGG" id="mher:K3U94_11215"/>
<dbReference type="PANTHER" id="PTHR43684:SF1">
    <property type="entry name" value="ENOYL-COA DELTA ISOMERASE 2"/>
    <property type="match status" value="1"/>
</dbReference>
<dbReference type="InterPro" id="IPR001753">
    <property type="entry name" value="Enoyl-CoA_hydra/iso"/>
</dbReference>
<dbReference type="InterPro" id="IPR029045">
    <property type="entry name" value="ClpP/crotonase-like_dom_sf"/>
</dbReference>
<dbReference type="EMBL" id="CP080997">
    <property type="protein sequence ID" value="QZA09735.1"/>
    <property type="molecule type" value="Genomic_DNA"/>
</dbReference>
<dbReference type="PANTHER" id="PTHR43684">
    <property type="match status" value="1"/>
</dbReference>
<dbReference type="Pfam" id="PF00378">
    <property type="entry name" value="ECH_1"/>
    <property type="match status" value="1"/>
</dbReference>
<gene>
    <name evidence="4" type="ORF">K3U94_11215</name>
</gene>
<name>A0A9X7WK39_9MYCO</name>
<keyword evidence="2" id="KW-0576">Peroxisome</keyword>
<sequence length="255" mass="26948">MILTIEDENRVRTCTLNRPEALNAFNEALYDATAEALLAAADDPEVAVVLITGAGRAFSAGTDLAEMQAMVTDPDFVPGKHGFRGLISALGRFPKPLICAVNGLGLGIGTTILGFADLAFMSSTARLKCPFTSLGVAPEAASSYLLPQLMGRQNAAWLLMSSEWVTADEALRMGLVFAVCEPEELLGEARRHAEVLASRPISSLMAVKSAMVEPTRAETLAAVERENAFFAELLGGQANADALAEFTARRGSGSV</sequence>
<dbReference type="Proteomes" id="UP000825008">
    <property type="component" value="Chromosome"/>
</dbReference>
<evidence type="ECO:0000313" key="5">
    <source>
        <dbReference type="Proteomes" id="UP000825008"/>
    </source>
</evidence>
<accession>A0A9X7WK39</accession>
<evidence type="ECO:0000256" key="3">
    <source>
        <dbReference type="ARBA" id="ARBA00023235"/>
    </source>
</evidence>
<organism evidence="4 5">
    <name type="scientific">Mycolicibacter heraklionensis</name>
    <dbReference type="NCBI Taxonomy" id="512402"/>
    <lineage>
        <taxon>Bacteria</taxon>
        <taxon>Bacillati</taxon>
        <taxon>Actinomycetota</taxon>
        <taxon>Actinomycetes</taxon>
        <taxon>Mycobacteriales</taxon>
        <taxon>Mycobacteriaceae</taxon>
        <taxon>Mycolicibacter</taxon>
    </lineage>
</organism>
<keyword evidence="3" id="KW-0413">Isomerase</keyword>
<protein>
    <submittedName>
        <fullName evidence="4">Enoyl-CoA hydratase/isomerase family protein</fullName>
    </submittedName>
</protein>
<evidence type="ECO:0000256" key="1">
    <source>
        <dbReference type="ARBA" id="ARBA00004275"/>
    </source>
</evidence>
<dbReference type="InterPro" id="IPR051053">
    <property type="entry name" value="ECH/Chromodomain_protein"/>
</dbReference>
<dbReference type="SUPFAM" id="SSF52096">
    <property type="entry name" value="ClpP/crotonase"/>
    <property type="match status" value="1"/>
</dbReference>
<reference evidence="4" key="1">
    <citation type="submission" date="2021-08" db="EMBL/GenBank/DDBJ databases">
        <title>Whole genome sequencing of non-tuberculosis mycobacteria type-strains.</title>
        <authorList>
            <person name="Igarashi Y."/>
            <person name="Osugi A."/>
            <person name="Mitarai S."/>
        </authorList>
    </citation>
    <scope>NUCLEOTIDE SEQUENCE</scope>
    <source>
        <strain evidence="4">JCM 30995</strain>
    </source>
</reference>
<proteinExistence type="predicted"/>
<dbReference type="Gene3D" id="3.90.226.10">
    <property type="entry name" value="2-enoyl-CoA Hydratase, Chain A, domain 1"/>
    <property type="match status" value="1"/>
</dbReference>
<dbReference type="GO" id="GO:0004165">
    <property type="term" value="F:delta(3)-delta(2)-enoyl-CoA isomerase activity"/>
    <property type="evidence" value="ECO:0007669"/>
    <property type="project" value="UniProtKB-ARBA"/>
</dbReference>